<proteinExistence type="evidence at transcript level"/>
<keyword evidence="1" id="KW-0732">Signal</keyword>
<feature type="signal peptide" evidence="1">
    <location>
        <begin position="1"/>
        <end position="18"/>
    </location>
</feature>
<dbReference type="AlphaFoldDB" id="D3TSI5"/>
<reference evidence="2" key="1">
    <citation type="journal article" date="2010" name="BMC Genomics">
        <title>An insight into the sialome of Glossina morsitans morsitans.</title>
        <authorList>
            <person name="Alves-Silva J."/>
            <person name="Ribeiro J.M."/>
            <person name="Van Den Abbeele J."/>
            <person name="Attardo G."/>
            <person name="Hao Z."/>
            <person name="Haines L.R."/>
            <person name="Soares M.B."/>
            <person name="Berriman M."/>
            <person name="Aksoy S."/>
            <person name="Lehane M.J."/>
        </authorList>
    </citation>
    <scope>NUCLEOTIDE SEQUENCE</scope>
    <source>
        <tissue evidence="2">Salivary gland</tissue>
    </source>
</reference>
<dbReference type="EMBL" id="EZ424387">
    <property type="protein sequence ID" value="ADD20663.1"/>
    <property type="molecule type" value="mRNA"/>
</dbReference>
<protein>
    <submittedName>
        <fullName evidence="2">Hypothetical secreted peptide</fullName>
    </submittedName>
</protein>
<evidence type="ECO:0000313" key="2">
    <source>
        <dbReference type="EMBL" id="ADD20663.1"/>
    </source>
</evidence>
<evidence type="ECO:0000256" key="1">
    <source>
        <dbReference type="SAM" id="SignalP"/>
    </source>
</evidence>
<feature type="chain" id="PRO_5003051378" evidence="1">
    <location>
        <begin position="19"/>
        <end position="58"/>
    </location>
</feature>
<reference evidence="2" key="2">
    <citation type="submission" date="2010-01" db="EMBL/GenBank/DDBJ databases">
        <authorList>
            <consortium name="International Glossina Genome Initiative"/>
            <person name="da Silva J."/>
            <person name="Ribeiro J.M.C."/>
            <person name="Abbeele J.V."/>
            <person name="Attardo G."/>
            <person name="Hao Z."/>
            <person name="Haines L.R."/>
            <person name="Soares M.B."/>
            <person name="Berriman M."/>
            <person name="Aksoy S."/>
            <person name="Lehane M.J."/>
        </authorList>
    </citation>
    <scope>NUCLEOTIDE SEQUENCE</scope>
    <source>
        <tissue evidence="2">Salivary gland</tissue>
    </source>
</reference>
<organism evidence="2">
    <name type="scientific">Glossina morsitans morsitans</name>
    <name type="common">Savannah tsetse fly</name>
    <dbReference type="NCBI Taxonomy" id="37546"/>
    <lineage>
        <taxon>Eukaryota</taxon>
        <taxon>Metazoa</taxon>
        <taxon>Ecdysozoa</taxon>
        <taxon>Arthropoda</taxon>
        <taxon>Hexapoda</taxon>
        <taxon>Insecta</taxon>
        <taxon>Pterygota</taxon>
        <taxon>Neoptera</taxon>
        <taxon>Endopterygota</taxon>
        <taxon>Diptera</taxon>
        <taxon>Brachycera</taxon>
        <taxon>Muscomorpha</taxon>
        <taxon>Hippoboscoidea</taxon>
        <taxon>Glossinidae</taxon>
        <taxon>Glossina</taxon>
    </lineage>
</organism>
<sequence length="58" mass="7178">MYVNCLCFFLLLLKHFLTEIIYNGNENDLVRDSFAHEYVVPRYILNEKEKFIYFIYVY</sequence>
<accession>D3TSI5</accession>
<name>D3TSI5_GLOMM</name>